<feature type="compositionally biased region" description="Polar residues" evidence="2">
    <location>
        <begin position="278"/>
        <end position="294"/>
    </location>
</feature>
<feature type="region of interest" description="Disordered" evidence="2">
    <location>
        <begin position="156"/>
        <end position="202"/>
    </location>
</feature>
<dbReference type="AlphaFoldDB" id="A0A6P6IXB3"/>
<accession>A0A6P6IXB3</accession>
<evidence type="ECO:0000259" key="3">
    <source>
        <dbReference type="Pfam" id="PF16064"/>
    </source>
</evidence>
<keyword evidence="1" id="KW-0175">Coiled coil</keyword>
<feature type="region of interest" description="Disordered" evidence="2">
    <location>
        <begin position="215"/>
        <end position="299"/>
    </location>
</feature>
<reference evidence="5" key="1">
    <citation type="submission" date="2025-08" db="UniProtKB">
        <authorList>
            <consortium name="RefSeq"/>
        </authorList>
    </citation>
    <scope>IDENTIFICATION</scope>
    <source>
        <strain evidence="5">Wakin</strain>
        <tissue evidence="5">Muscle</tissue>
    </source>
</reference>
<proteinExistence type="predicted"/>
<gene>
    <name evidence="5" type="primary">LOC113038086</name>
</gene>
<feature type="compositionally biased region" description="Low complexity" evidence="2">
    <location>
        <begin position="260"/>
        <end position="272"/>
    </location>
</feature>
<feature type="domain" description="DUF4806" evidence="3">
    <location>
        <begin position="344"/>
        <end position="422"/>
    </location>
</feature>
<feature type="compositionally biased region" description="Low complexity" evidence="2">
    <location>
        <begin position="174"/>
        <end position="185"/>
    </location>
</feature>
<dbReference type="GeneID" id="113038086"/>
<evidence type="ECO:0000313" key="5">
    <source>
        <dbReference type="RefSeq" id="XP_026051077.1"/>
    </source>
</evidence>
<feature type="compositionally biased region" description="Low complexity" evidence="2">
    <location>
        <begin position="223"/>
        <end position="234"/>
    </location>
</feature>
<evidence type="ECO:0000256" key="1">
    <source>
        <dbReference type="SAM" id="Coils"/>
    </source>
</evidence>
<evidence type="ECO:0000313" key="4">
    <source>
        <dbReference type="Proteomes" id="UP000515129"/>
    </source>
</evidence>
<dbReference type="OrthoDB" id="8887905at2759"/>
<dbReference type="InterPro" id="IPR032071">
    <property type="entry name" value="DUF4806"/>
</dbReference>
<organism evidence="4 5">
    <name type="scientific">Carassius auratus</name>
    <name type="common">Goldfish</name>
    <dbReference type="NCBI Taxonomy" id="7957"/>
    <lineage>
        <taxon>Eukaryota</taxon>
        <taxon>Metazoa</taxon>
        <taxon>Chordata</taxon>
        <taxon>Craniata</taxon>
        <taxon>Vertebrata</taxon>
        <taxon>Euteleostomi</taxon>
        <taxon>Actinopterygii</taxon>
        <taxon>Neopterygii</taxon>
        <taxon>Teleostei</taxon>
        <taxon>Ostariophysi</taxon>
        <taxon>Cypriniformes</taxon>
        <taxon>Cyprinidae</taxon>
        <taxon>Cyprininae</taxon>
        <taxon>Carassius</taxon>
    </lineage>
</organism>
<dbReference type="Pfam" id="PF16064">
    <property type="entry name" value="DUF4806"/>
    <property type="match status" value="1"/>
</dbReference>
<keyword evidence="4" id="KW-1185">Reference proteome</keyword>
<evidence type="ECO:0000256" key="2">
    <source>
        <dbReference type="SAM" id="MobiDB-lite"/>
    </source>
</evidence>
<dbReference type="RefSeq" id="XP_026051077.1">
    <property type="nucleotide sequence ID" value="XM_026195292.1"/>
</dbReference>
<dbReference type="PANTHER" id="PTHR34153:SF2">
    <property type="entry name" value="SI:CH211-262H13.3-RELATED"/>
    <property type="match status" value="1"/>
</dbReference>
<dbReference type="Proteomes" id="UP000515129">
    <property type="component" value="Chromosome 21"/>
</dbReference>
<dbReference type="PANTHER" id="PTHR34153">
    <property type="entry name" value="SI:CH211-262H13.3-RELATED-RELATED"/>
    <property type="match status" value="1"/>
</dbReference>
<feature type="coiled-coil region" evidence="1">
    <location>
        <begin position="24"/>
        <end position="51"/>
    </location>
</feature>
<sequence length="471" mass="51523">MDYLNGNSRKRRRRIKVRVQQHLMNIAMEAMEQADQAVDQAVQNIEDNADETVNLDFDVDTDVDDLVSSFSVVEFVDEVDFDGCKKMDIIPSEWFKGTERKVCWWPPVSLSNVTKAVKEHTPPASNWIACNIRVMGNAASYAEARVKLHQAEYSSDLTDTENISRKKRPSAKILQSQLSTQLQSSENSDSSEELPPTPPNQLLWPAVREVSNNLQNPTAQRGTSPTATITSPTARGVASSPATVTSPTARGVSRPAARGVASSPATVTSSTARGVASSPATVTSPTARGVSSPTARGVASPTCETMFTKILTVLEEVKETQRVHGKMLNALLKKQDGSMVEVPEGVVLPLKTQADLEALDQKLGDRSVMSAVVAMVADVGGASIDDATRRMMKYVFSNELALEYNLFGRHGKKKFKDLRIFNVVYEALKNNPLTSKVNQQEAERALSKWFTGARDRGGQRASRMHQKMAAV</sequence>
<protein>
    <submittedName>
        <fullName evidence="5">Uncharacterized protein LOC113038086</fullName>
    </submittedName>
</protein>
<dbReference type="KEGG" id="caua:113038086"/>
<name>A0A6P6IXB3_CARAU</name>